<gene>
    <name evidence="5" type="ORF">L9F63_003697</name>
</gene>
<evidence type="ECO:0000256" key="2">
    <source>
        <dbReference type="ARBA" id="ARBA00022833"/>
    </source>
</evidence>
<reference evidence="5" key="2">
    <citation type="submission" date="2023-05" db="EMBL/GenBank/DDBJ databases">
        <authorList>
            <person name="Fouks B."/>
        </authorList>
    </citation>
    <scope>NUCLEOTIDE SEQUENCE</scope>
    <source>
        <strain evidence="5">Stay&amp;Tobe</strain>
        <tissue evidence="5">Testes</tissue>
    </source>
</reference>
<keyword evidence="1" id="KW-0479">Metal-binding</keyword>
<evidence type="ECO:0000256" key="1">
    <source>
        <dbReference type="ARBA" id="ARBA00022771"/>
    </source>
</evidence>
<evidence type="ECO:0000256" key="3">
    <source>
        <dbReference type="SAM" id="Coils"/>
    </source>
</evidence>
<dbReference type="GO" id="GO:0007131">
    <property type="term" value="P:reciprocal meiotic recombination"/>
    <property type="evidence" value="ECO:0007669"/>
    <property type="project" value="InterPro"/>
</dbReference>
<protein>
    <recommendedName>
        <fullName evidence="4">RING-type domain-containing protein</fullName>
    </recommendedName>
</protein>
<accession>A0AAD7ZJN7</accession>
<name>A0AAD7ZJN7_DIPPU</name>
<dbReference type="Pfam" id="PF14634">
    <property type="entry name" value="zf-RING_5"/>
    <property type="match status" value="1"/>
</dbReference>
<keyword evidence="1" id="KW-0863">Zinc-finger</keyword>
<sequence>MADIDLNCNNAKCRKRLTNIAWITSCSHAFCDKDAEVSFLNNSQDDIVCPACKTSLPEKHDVVQADLKPTEKFKSMVLAGLRPDIIMDIANRALTFWQYQMYQELEYQKSFLKQCGNKISRIEENCENQITKLKNDLQKERRNNEVLQEDLKNKEHRITELHDQIVEKNQLVQNLMAVNIKLRCNTNKTQPANTDCEMYPRKKYNIGPQALADINPQAGLLNETEFDFRPVSPLKPEGAKMPFQY</sequence>
<feature type="domain" description="RING-type" evidence="4">
    <location>
        <begin position="7"/>
        <end position="54"/>
    </location>
</feature>
<evidence type="ECO:0000313" key="5">
    <source>
        <dbReference type="EMBL" id="KAJ9581944.1"/>
    </source>
</evidence>
<organism evidence="5 6">
    <name type="scientific">Diploptera punctata</name>
    <name type="common">Pacific beetle cockroach</name>
    <dbReference type="NCBI Taxonomy" id="6984"/>
    <lineage>
        <taxon>Eukaryota</taxon>
        <taxon>Metazoa</taxon>
        <taxon>Ecdysozoa</taxon>
        <taxon>Arthropoda</taxon>
        <taxon>Hexapoda</taxon>
        <taxon>Insecta</taxon>
        <taxon>Pterygota</taxon>
        <taxon>Neoptera</taxon>
        <taxon>Polyneoptera</taxon>
        <taxon>Dictyoptera</taxon>
        <taxon>Blattodea</taxon>
        <taxon>Blaberoidea</taxon>
        <taxon>Blaberidae</taxon>
        <taxon>Diplopterinae</taxon>
        <taxon>Diploptera</taxon>
    </lineage>
</organism>
<dbReference type="InterPro" id="IPR042448">
    <property type="entry name" value="CCNB1IP1"/>
</dbReference>
<dbReference type="AlphaFoldDB" id="A0AAD7ZJN7"/>
<dbReference type="GO" id="GO:0000795">
    <property type="term" value="C:synaptonemal complex"/>
    <property type="evidence" value="ECO:0007669"/>
    <property type="project" value="InterPro"/>
</dbReference>
<feature type="coiled-coil region" evidence="3">
    <location>
        <begin position="123"/>
        <end position="171"/>
    </location>
</feature>
<reference evidence="5" key="1">
    <citation type="journal article" date="2023" name="IScience">
        <title>Live-bearing cockroach genome reveals convergent evolutionary mechanisms linked to viviparity in insects and beyond.</title>
        <authorList>
            <person name="Fouks B."/>
            <person name="Harrison M.C."/>
            <person name="Mikhailova A.A."/>
            <person name="Marchal E."/>
            <person name="English S."/>
            <person name="Carruthers M."/>
            <person name="Jennings E.C."/>
            <person name="Chiamaka E.L."/>
            <person name="Frigard R.A."/>
            <person name="Pippel M."/>
            <person name="Attardo G.M."/>
            <person name="Benoit J.B."/>
            <person name="Bornberg-Bauer E."/>
            <person name="Tobe S.S."/>
        </authorList>
    </citation>
    <scope>NUCLEOTIDE SEQUENCE</scope>
    <source>
        <strain evidence="5">Stay&amp;Tobe</strain>
    </source>
</reference>
<dbReference type="EMBL" id="JASPKZ010007833">
    <property type="protein sequence ID" value="KAJ9581944.1"/>
    <property type="molecule type" value="Genomic_DNA"/>
</dbReference>
<dbReference type="GO" id="GO:0008270">
    <property type="term" value="F:zinc ion binding"/>
    <property type="evidence" value="ECO:0007669"/>
    <property type="project" value="UniProtKB-KW"/>
</dbReference>
<keyword evidence="2" id="KW-0862">Zinc</keyword>
<evidence type="ECO:0000259" key="4">
    <source>
        <dbReference type="Pfam" id="PF14634"/>
    </source>
</evidence>
<dbReference type="PANTHER" id="PTHR14305:SF0">
    <property type="entry name" value="E3 UBIQUITIN-PROTEIN LIGASE CCNB1IP1"/>
    <property type="match status" value="1"/>
</dbReference>
<dbReference type="GO" id="GO:0061630">
    <property type="term" value="F:ubiquitin protein ligase activity"/>
    <property type="evidence" value="ECO:0007669"/>
    <property type="project" value="InterPro"/>
</dbReference>
<dbReference type="InterPro" id="IPR001841">
    <property type="entry name" value="Znf_RING"/>
</dbReference>
<proteinExistence type="predicted"/>
<keyword evidence="6" id="KW-1185">Reference proteome</keyword>
<keyword evidence="3" id="KW-0175">Coiled coil</keyword>
<dbReference type="Proteomes" id="UP001233999">
    <property type="component" value="Unassembled WGS sequence"/>
</dbReference>
<dbReference type="SUPFAM" id="SSF57850">
    <property type="entry name" value="RING/U-box"/>
    <property type="match status" value="1"/>
</dbReference>
<comment type="caution">
    <text evidence="5">The sequence shown here is derived from an EMBL/GenBank/DDBJ whole genome shotgun (WGS) entry which is preliminary data.</text>
</comment>
<dbReference type="PANTHER" id="PTHR14305">
    <property type="entry name" value="E3 UBIQUITIN-PROTEIN LIGASE CCNB1IP1"/>
    <property type="match status" value="1"/>
</dbReference>
<evidence type="ECO:0000313" key="6">
    <source>
        <dbReference type="Proteomes" id="UP001233999"/>
    </source>
</evidence>